<comment type="catalytic activity">
    <reaction evidence="7">
        <text>L-ornithine + H(+) = putrescine + CO2</text>
        <dbReference type="Rhea" id="RHEA:22964"/>
        <dbReference type="ChEBI" id="CHEBI:15378"/>
        <dbReference type="ChEBI" id="CHEBI:16526"/>
        <dbReference type="ChEBI" id="CHEBI:46911"/>
        <dbReference type="ChEBI" id="CHEBI:326268"/>
        <dbReference type="EC" id="4.1.1.17"/>
    </reaction>
</comment>
<dbReference type="PROSITE" id="PS00879">
    <property type="entry name" value="ODR_DC_2_2"/>
    <property type="match status" value="1"/>
</dbReference>
<feature type="active site" description="Proton donor" evidence="8">
    <location>
        <position position="344"/>
    </location>
</feature>
<organism evidence="10 11">
    <name type="scientific">Nitrosomonas marina</name>
    <dbReference type="NCBI Taxonomy" id="917"/>
    <lineage>
        <taxon>Bacteria</taxon>
        <taxon>Pseudomonadati</taxon>
        <taxon>Pseudomonadota</taxon>
        <taxon>Betaproteobacteria</taxon>
        <taxon>Nitrosomonadales</taxon>
        <taxon>Nitrosomonadaceae</taxon>
        <taxon>Nitrosomonas</taxon>
    </lineage>
</organism>
<evidence type="ECO:0000259" key="9">
    <source>
        <dbReference type="Pfam" id="PF02784"/>
    </source>
</evidence>
<proteinExistence type="inferred from homology"/>
<feature type="modified residue" description="N6-(pyridoxal phosphate)lysine" evidence="8">
    <location>
        <position position="74"/>
    </location>
</feature>
<dbReference type="EC" id="4.1.1.17" evidence="6"/>
<dbReference type="InterPro" id="IPR002433">
    <property type="entry name" value="Orn_de-COase"/>
</dbReference>
<gene>
    <name evidence="10" type="ORF">SAMN05216325_11052</name>
</gene>
<dbReference type="Gene3D" id="2.40.37.10">
    <property type="entry name" value="Lyase, Ornithine Decarboxylase, Chain A, domain 1"/>
    <property type="match status" value="1"/>
</dbReference>
<dbReference type="PRINTS" id="PR01179">
    <property type="entry name" value="ODADCRBXLASE"/>
</dbReference>
<reference evidence="10 11" key="1">
    <citation type="submission" date="2016-10" db="EMBL/GenBank/DDBJ databases">
        <authorList>
            <person name="de Groot N.N."/>
        </authorList>
    </citation>
    <scope>NUCLEOTIDE SEQUENCE [LARGE SCALE GENOMIC DNA]</scope>
    <source>
        <strain evidence="10 11">Nm22</strain>
    </source>
</reference>
<evidence type="ECO:0000256" key="1">
    <source>
        <dbReference type="ARBA" id="ARBA00001933"/>
    </source>
</evidence>
<keyword evidence="4" id="KW-0456">Lyase</keyword>
<evidence type="ECO:0000256" key="3">
    <source>
        <dbReference type="ARBA" id="ARBA00022898"/>
    </source>
</evidence>
<dbReference type="InterPro" id="IPR022657">
    <property type="entry name" value="De-COase2_CS"/>
</dbReference>
<comment type="pathway">
    <text evidence="5">Amine and polyamine biosynthesis; putrescine biosynthesis via L-ornithine pathway; putrescine from L-ornithine: step 1/1.</text>
</comment>
<evidence type="ECO:0000313" key="11">
    <source>
        <dbReference type="Proteomes" id="UP000199459"/>
    </source>
</evidence>
<dbReference type="Proteomes" id="UP000199459">
    <property type="component" value="Unassembled WGS sequence"/>
</dbReference>
<dbReference type="InterPro" id="IPR022653">
    <property type="entry name" value="De-COase2_pyr-phos_BS"/>
</dbReference>
<dbReference type="SUPFAM" id="SSF51419">
    <property type="entry name" value="PLP-binding barrel"/>
    <property type="match status" value="1"/>
</dbReference>
<keyword evidence="3 8" id="KW-0663">Pyridoxal phosphate</keyword>
<dbReference type="STRING" id="917.SAMN05216326_13624"/>
<dbReference type="PANTHER" id="PTHR11482:SF6">
    <property type="entry name" value="ORNITHINE DECARBOXYLASE 1-RELATED"/>
    <property type="match status" value="1"/>
</dbReference>
<dbReference type="GO" id="GO:0004586">
    <property type="term" value="F:ornithine decarboxylase activity"/>
    <property type="evidence" value="ECO:0007669"/>
    <property type="project" value="UniProtKB-EC"/>
</dbReference>
<sequence>MLIPISTAAFQQQAQPEVLFDTHPETSLDFNHVRERLSQGYDKPFLLVDLNIVRQKARRFQAAMPRVRPHYAVKANPDRRVLQALIEEGAGFEIASIAELDLLLELGVPAAEIFYSNPMKSRAYLNYAASKGVEWYVIDSIEELQKINSVKVDAKLYLRIDTPNIGSDWPLAGKFGTHLADVAHIIHEAARLKADLAGITFHVGSQCRNPQNWRVGIERAISVFDEMRKAGLDPRLLNIGGGYPVRHLKPIPSIEIIASVVNEAIAELPEHIQIIAEPGRYLVSDSAYFVCQVVGTATRSEKRWMYWDAGMFGGMIEITEGLNYEILSDRSGNCVPWSVAGPTCDSVDILMRDVMLPADIQEGDLIYIPNTGAYTTAYASNFNGFPLPDVHVVNS</sequence>
<dbReference type="PANTHER" id="PTHR11482">
    <property type="entry name" value="ARGININE/DIAMINOPIMELATE/ORNITHINE DECARBOXYLASE"/>
    <property type="match status" value="1"/>
</dbReference>
<evidence type="ECO:0000313" key="10">
    <source>
        <dbReference type="EMBL" id="SEN21107.1"/>
    </source>
</evidence>
<feature type="domain" description="Orn/DAP/Arg decarboxylase 2 N-terminal" evidence="9">
    <location>
        <begin position="53"/>
        <end position="284"/>
    </location>
</feature>
<evidence type="ECO:0000256" key="2">
    <source>
        <dbReference type="ARBA" id="ARBA00008872"/>
    </source>
</evidence>
<dbReference type="AlphaFoldDB" id="A0A1H8EQF0"/>
<evidence type="ECO:0000256" key="4">
    <source>
        <dbReference type="ARBA" id="ARBA00023239"/>
    </source>
</evidence>
<dbReference type="GO" id="GO:0033387">
    <property type="term" value="P:putrescine biosynthetic process from arginine, via ornithine"/>
    <property type="evidence" value="ECO:0007669"/>
    <property type="project" value="TreeGrafter"/>
</dbReference>
<comment type="cofactor">
    <cofactor evidence="1 8">
        <name>pyridoxal 5'-phosphate</name>
        <dbReference type="ChEBI" id="CHEBI:597326"/>
    </cofactor>
</comment>
<evidence type="ECO:0000256" key="6">
    <source>
        <dbReference type="ARBA" id="ARBA00034138"/>
    </source>
</evidence>
<dbReference type="PROSITE" id="PS00878">
    <property type="entry name" value="ODR_DC_2_1"/>
    <property type="match status" value="1"/>
</dbReference>
<dbReference type="SUPFAM" id="SSF50621">
    <property type="entry name" value="Alanine racemase C-terminal domain-like"/>
    <property type="match status" value="1"/>
</dbReference>
<dbReference type="PRINTS" id="PR01182">
    <property type="entry name" value="ORNDCRBXLASE"/>
</dbReference>
<evidence type="ECO:0000256" key="7">
    <source>
        <dbReference type="ARBA" id="ARBA00049127"/>
    </source>
</evidence>
<dbReference type="Pfam" id="PF02784">
    <property type="entry name" value="Orn_Arg_deC_N"/>
    <property type="match status" value="1"/>
</dbReference>
<dbReference type="InterPro" id="IPR000183">
    <property type="entry name" value="Orn/DAP/Arg_de-COase"/>
</dbReference>
<evidence type="ECO:0000256" key="5">
    <source>
        <dbReference type="ARBA" id="ARBA00034115"/>
    </source>
</evidence>
<evidence type="ECO:0000256" key="8">
    <source>
        <dbReference type="PIRSR" id="PIRSR600183-50"/>
    </source>
</evidence>
<protein>
    <recommendedName>
        <fullName evidence="6">ornithine decarboxylase</fullName>
        <ecNumber evidence="6">4.1.1.17</ecNumber>
    </recommendedName>
</protein>
<dbReference type="InterPro" id="IPR022644">
    <property type="entry name" value="De-COase2_N"/>
</dbReference>
<dbReference type="FunFam" id="3.20.20.10:FF:000008">
    <property type="entry name" value="Ornithine decarboxylase"/>
    <property type="match status" value="1"/>
</dbReference>
<comment type="similarity">
    <text evidence="2">Belongs to the Orn/Lys/Arg decarboxylase class-II family.</text>
</comment>
<dbReference type="Gene3D" id="3.20.20.10">
    <property type="entry name" value="Alanine racemase"/>
    <property type="match status" value="1"/>
</dbReference>
<accession>A0A1H8EQF0</accession>
<dbReference type="RefSeq" id="WP_425433713.1">
    <property type="nucleotide sequence ID" value="NZ_FOCP01000010.1"/>
</dbReference>
<dbReference type="InterPro" id="IPR009006">
    <property type="entry name" value="Ala_racemase/Decarboxylase_C"/>
</dbReference>
<dbReference type="GO" id="GO:0005737">
    <property type="term" value="C:cytoplasm"/>
    <property type="evidence" value="ECO:0007669"/>
    <property type="project" value="TreeGrafter"/>
</dbReference>
<name>A0A1H8EQF0_9PROT</name>
<dbReference type="CDD" id="cd00622">
    <property type="entry name" value="PLPDE_III_ODC"/>
    <property type="match status" value="1"/>
</dbReference>
<dbReference type="InterPro" id="IPR029066">
    <property type="entry name" value="PLP-binding_barrel"/>
</dbReference>
<dbReference type="EMBL" id="FOCP01000010">
    <property type="protein sequence ID" value="SEN21107.1"/>
    <property type="molecule type" value="Genomic_DNA"/>
</dbReference>